<keyword evidence="4" id="KW-0677">Repeat</keyword>
<dbReference type="GO" id="GO:0070545">
    <property type="term" value="C:PeBoW complex"/>
    <property type="evidence" value="ECO:0007669"/>
    <property type="project" value="TreeGrafter"/>
</dbReference>
<evidence type="ECO:0000256" key="2">
    <source>
        <dbReference type="ARBA" id="ARBA00022552"/>
    </source>
</evidence>
<accession>X0WNY3</accession>
<dbReference type="GO" id="GO:0043021">
    <property type="term" value="F:ribonucleoprotein complex binding"/>
    <property type="evidence" value="ECO:0007669"/>
    <property type="project" value="TreeGrafter"/>
</dbReference>
<keyword evidence="2" id="KW-0698">rRNA processing</keyword>
<keyword evidence="1" id="KW-0690">Ribosome biogenesis</keyword>
<dbReference type="InterPro" id="IPR028598">
    <property type="entry name" value="BOP1/Erb1"/>
</dbReference>
<protein>
    <recommendedName>
        <fullName evidence="5">BOP1 N-terminal domain-containing protein</fullName>
    </recommendedName>
</protein>
<comment type="caution">
    <text evidence="6">The sequence shown here is derived from an EMBL/GenBank/DDBJ whole genome shotgun (WGS) entry which is preliminary data.</text>
</comment>
<feature type="domain" description="BOP1 N-terminal" evidence="5">
    <location>
        <begin position="1"/>
        <end position="54"/>
    </location>
</feature>
<sequence length="60" mass="7372">SYNPPNEYLLSEKEKELWTTQHPEDRNIDFLPQKNEALRRVSAYNRFIKERYTKLINNIF</sequence>
<dbReference type="AlphaFoldDB" id="X0WNY3"/>
<name>X0WNY3_9ZZZZ</name>
<evidence type="ECO:0000259" key="5">
    <source>
        <dbReference type="Pfam" id="PF08145"/>
    </source>
</evidence>
<dbReference type="Pfam" id="PF08145">
    <property type="entry name" value="BOP1NT"/>
    <property type="match status" value="1"/>
</dbReference>
<dbReference type="GO" id="GO:0030687">
    <property type="term" value="C:preribosome, large subunit precursor"/>
    <property type="evidence" value="ECO:0007669"/>
    <property type="project" value="TreeGrafter"/>
</dbReference>
<evidence type="ECO:0000256" key="4">
    <source>
        <dbReference type="ARBA" id="ARBA00022737"/>
    </source>
</evidence>
<dbReference type="InterPro" id="IPR012953">
    <property type="entry name" value="BOP1_N_dom"/>
</dbReference>
<dbReference type="PANTHER" id="PTHR17605">
    <property type="entry name" value="RIBOSOME BIOGENESIS PROTEIN BOP1 BLOCK OF PROLIFERATION 1 PROTEIN"/>
    <property type="match status" value="1"/>
</dbReference>
<reference evidence="6" key="1">
    <citation type="journal article" date="2014" name="Front. Microbiol.">
        <title>High frequency of phylogenetically diverse reductive dehalogenase-homologous genes in deep subseafloor sedimentary metagenomes.</title>
        <authorList>
            <person name="Kawai M."/>
            <person name="Futagami T."/>
            <person name="Toyoda A."/>
            <person name="Takaki Y."/>
            <person name="Nishi S."/>
            <person name="Hori S."/>
            <person name="Arai W."/>
            <person name="Tsubouchi T."/>
            <person name="Morono Y."/>
            <person name="Uchiyama I."/>
            <person name="Ito T."/>
            <person name="Fujiyama A."/>
            <person name="Inagaki F."/>
            <person name="Takami H."/>
        </authorList>
    </citation>
    <scope>NUCLEOTIDE SEQUENCE</scope>
    <source>
        <strain evidence="6">Expedition CK06-06</strain>
    </source>
</reference>
<evidence type="ECO:0000256" key="1">
    <source>
        <dbReference type="ARBA" id="ARBA00022517"/>
    </source>
</evidence>
<dbReference type="PANTHER" id="PTHR17605:SF0">
    <property type="entry name" value="RIBOSOME BIOGENESIS PROTEIN BOP1"/>
    <property type="match status" value="1"/>
</dbReference>
<organism evidence="6">
    <name type="scientific">marine sediment metagenome</name>
    <dbReference type="NCBI Taxonomy" id="412755"/>
    <lineage>
        <taxon>unclassified sequences</taxon>
        <taxon>metagenomes</taxon>
        <taxon>ecological metagenomes</taxon>
    </lineage>
</organism>
<evidence type="ECO:0000256" key="3">
    <source>
        <dbReference type="ARBA" id="ARBA00022574"/>
    </source>
</evidence>
<gene>
    <name evidence="6" type="ORF">S01H1_70293</name>
</gene>
<dbReference type="EMBL" id="BARS01046733">
    <property type="protein sequence ID" value="GAG32355.1"/>
    <property type="molecule type" value="Genomic_DNA"/>
</dbReference>
<feature type="non-terminal residue" evidence="6">
    <location>
        <position position="1"/>
    </location>
</feature>
<proteinExistence type="predicted"/>
<dbReference type="GO" id="GO:0000463">
    <property type="term" value="P:maturation of LSU-rRNA from tricistronic rRNA transcript (SSU-rRNA, 5.8S rRNA, LSU-rRNA)"/>
    <property type="evidence" value="ECO:0007669"/>
    <property type="project" value="TreeGrafter"/>
</dbReference>
<evidence type="ECO:0000313" key="6">
    <source>
        <dbReference type="EMBL" id="GAG32355.1"/>
    </source>
</evidence>
<keyword evidence="3" id="KW-0853">WD repeat</keyword>